<keyword evidence="2" id="KW-1185">Reference proteome</keyword>
<dbReference type="Proteomes" id="UP001218218">
    <property type="component" value="Unassembled WGS sequence"/>
</dbReference>
<accession>A0AAD6ZKL5</accession>
<protein>
    <submittedName>
        <fullName evidence="1">Uncharacterized protein</fullName>
    </submittedName>
</protein>
<evidence type="ECO:0000313" key="2">
    <source>
        <dbReference type="Proteomes" id="UP001218218"/>
    </source>
</evidence>
<gene>
    <name evidence="1" type="ORF">DFH08DRAFT_968064</name>
</gene>
<evidence type="ECO:0000313" key="1">
    <source>
        <dbReference type="EMBL" id="KAJ7327655.1"/>
    </source>
</evidence>
<proteinExistence type="predicted"/>
<sequence>MRSRRSRRTSPPRRLVRHRQHVHCAHLCVPYFHVVLCPLRMHAHVPHLHIVLCPLHTHAHVPHLHVVLCPLCMHAHVRHTPHDLTPPPAPPHRFLTCSGKRSAHRRLWSLNVRAPLPQQLLPPALAPLRLALFMALPPLAPVSKYKSTVGVWEAGKACGADTVPTTVSRGGGVGVGVHSAHSTMSAAAWTIPLPTQQTRRAAGGRSDSPACSAPSTWSRDLLLPLAATGLFTEITCFR</sequence>
<reference evidence="1" key="1">
    <citation type="submission" date="2023-03" db="EMBL/GenBank/DDBJ databases">
        <title>Massive genome expansion in bonnet fungi (Mycena s.s.) driven by repeated elements and novel gene families across ecological guilds.</title>
        <authorList>
            <consortium name="Lawrence Berkeley National Laboratory"/>
            <person name="Harder C.B."/>
            <person name="Miyauchi S."/>
            <person name="Viragh M."/>
            <person name="Kuo A."/>
            <person name="Thoen E."/>
            <person name="Andreopoulos B."/>
            <person name="Lu D."/>
            <person name="Skrede I."/>
            <person name="Drula E."/>
            <person name="Henrissat B."/>
            <person name="Morin E."/>
            <person name="Kohler A."/>
            <person name="Barry K."/>
            <person name="LaButti K."/>
            <person name="Morin E."/>
            <person name="Salamov A."/>
            <person name="Lipzen A."/>
            <person name="Mereny Z."/>
            <person name="Hegedus B."/>
            <person name="Baldrian P."/>
            <person name="Stursova M."/>
            <person name="Weitz H."/>
            <person name="Taylor A."/>
            <person name="Grigoriev I.V."/>
            <person name="Nagy L.G."/>
            <person name="Martin F."/>
            <person name="Kauserud H."/>
        </authorList>
    </citation>
    <scope>NUCLEOTIDE SEQUENCE</scope>
    <source>
        <strain evidence="1">CBHHK002</strain>
    </source>
</reference>
<name>A0AAD6ZKL5_9AGAR</name>
<dbReference type="AlphaFoldDB" id="A0AAD6ZKL5"/>
<organism evidence="1 2">
    <name type="scientific">Mycena albidolilacea</name>
    <dbReference type="NCBI Taxonomy" id="1033008"/>
    <lineage>
        <taxon>Eukaryota</taxon>
        <taxon>Fungi</taxon>
        <taxon>Dikarya</taxon>
        <taxon>Basidiomycota</taxon>
        <taxon>Agaricomycotina</taxon>
        <taxon>Agaricomycetes</taxon>
        <taxon>Agaricomycetidae</taxon>
        <taxon>Agaricales</taxon>
        <taxon>Marasmiineae</taxon>
        <taxon>Mycenaceae</taxon>
        <taxon>Mycena</taxon>
    </lineage>
</organism>
<comment type="caution">
    <text evidence="1">The sequence shown here is derived from an EMBL/GenBank/DDBJ whole genome shotgun (WGS) entry which is preliminary data.</text>
</comment>
<dbReference type="EMBL" id="JARIHO010000041">
    <property type="protein sequence ID" value="KAJ7327655.1"/>
    <property type="molecule type" value="Genomic_DNA"/>
</dbReference>